<dbReference type="AlphaFoldDB" id="A0A5B9PMV1"/>
<name>A0A5B9PMV1_9BACT</name>
<evidence type="ECO:0000313" key="2">
    <source>
        <dbReference type="EMBL" id="QEG23921.1"/>
    </source>
</evidence>
<dbReference type="InterPro" id="IPR013424">
    <property type="entry name" value="Ice-binding_C"/>
</dbReference>
<dbReference type="Pfam" id="PF07589">
    <property type="entry name" value="PEP-CTERM"/>
    <property type="match status" value="1"/>
</dbReference>
<accession>A0A5B9PMV1</accession>
<keyword evidence="3" id="KW-1185">Reference proteome</keyword>
<dbReference type="OrthoDB" id="9981006at2"/>
<protein>
    <recommendedName>
        <fullName evidence="1">Ice-binding protein C-terminal domain-containing protein</fullName>
    </recommendedName>
</protein>
<dbReference type="RefSeq" id="WP_075082513.1">
    <property type="nucleotide sequence ID" value="NZ_CP042912.1"/>
</dbReference>
<gene>
    <name evidence="2" type="ORF">MFFC18_38260</name>
</gene>
<reference evidence="2 3" key="1">
    <citation type="submission" date="2019-08" db="EMBL/GenBank/DDBJ databases">
        <title>Deep-cultivation of Planctomycetes and their phenomic and genomic characterization uncovers novel biology.</title>
        <authorList>
            <person name="Wiegand S."/>
            <person name="Jogler M."/>
            <person name="Boedeker C."/>
            <person name="Pinto D."/>
            <person name="Vollmers J."/>
            <person name="Rivas-Marin E."/>
            <person name="Kohn T."/>
            <person name="Peeters S.H."/>
            <person name="Heuer A."/>
            <person name="Rast P."/>
            <person name="Oberbeckmann S."/>
            <person name="Bunk B."/>
            <person name="Jeske O."/>
            <person name="Meyerdierks A."/>
            <person name="Storesund J.E."/>
            <person name="Kallscheuer N."/>
            <person name="Luecker S."/>
            <person name="Lage O.M."/>
            <person name="Pohl T."/>
            <person name="Merkel B.J."/>
            <person name="Hornburger P."/>
            <person name="Mueller R.-W."/>
            <person name="Bruemmer F."/>
            <person name="Labrenz M."/>
            <person name="Spormann A.M."/>
            <person name="Op den Camp H."/>
            <person name="Overmann J."/>
            <person name="Amann R."/>
            <person name="Jetten M.S.M."/>
            <person name="Mascher T."/>
            <person name="Medema M.H."/>
            <person name="Devos D.P."/>
            <person name="Kaster A.-K."/>
            <person name="Ovreas L."/>
            <person name="Rohde M."/>
            <person name="Galperin M.Y."/>
            <person name="Jogler C."/>
        </authorList>
    </citation>
    <scope>NUCLEOTIDE SEQUENCE [LARGE SCALE GENOMIC DNA]</scope>
    <source>
        <strain evidence="2 3">FC18</strain>
    </source>
</reference>
<feature type="domain" description="Ice-binding protein C-terminal" evidence="1">
    <location>
        <begin position="191"/>
        <end position="214"/>
    </location>
</feature>
<evidence type="ECO:0000313" key="3">
    <source>
        <dbReference type="Proteomes" id="UP000322214"/>
    </source>
</evidence>
<organism evidence="2 3">
    <name type="scientific">Mariniblastus fucicola</name>
    <dbReference type="NCBI Taxonomy" id="980251"/>
    <lineage>
        <taxon>Bacteria</taxon>
        <taxon>Pseudomonadati</taxon>
        <taxon>Planctomycetota</taxon>
        <taxon>Planctomycetia</taxon>
        <taxon>Pirellulales</taxon>
        <taxon>Pirellulaceae</taxon>
        <taxon>Mariniblastus</taxon>
    </lineage>
</organism>
<dbReference type="Gene3D" id="2.60.120.260">
    <property type="entry name" value="Galactose-binding domain-like"/>
    <property type="match status" value="1"/>
</dbReference>
<dbReference type="EMBL" id="CP042912">
    <property type="protein sequence ID" value="QEG23921.1"/>
    <property type="molecule type" value="Genomic_DNA"/>
</dbReference>
<dbReference type="NCBIfam" id="TIGR02595">
    <property type="entry name" value="PEP_CTERM"/>
    <property type="match status" value="1"/>
</dbReference>
<evidence type="ECO:0000259" key="1">
    <source>
        <dbReference type="Pfam" id="PF07589"/>
    </source>
</evidence>
<proteinExistence type="predicted"/>
<sequence>MPASADVVLTFDSDTEGFAVTGTTTGAVVSHAIVGGEGMLKLEAPAGWAGDMAKLDASNWSSALFDEVTAAAVNGGTISYDVLILESDQTYTTAPQWFETTHITQGEFAGYDSDTVRYGLNSGSWPLAGGQFATTVVAPITTTAPGADDVSGYFDVTDTWRNFHFGLNNDSGNLTGNAVVYFDNLTFSANAVPEPSTLAILGAFGLIGMVRRRR</sequence>
<dbReference type="KEGG" id="mff:MFFC18_38260"/>
<dbReference type="Proteomes" id="UP000322214">
    <property type="component" value="Chromosome"/>
</dbReference>